<dbReference type="InterPro" id="IPR050077">
    <property type="entry name" value="LexA_repressor"/>
</dbReference>
<dbReference type="InterPro" id="IPR006200">
    <property type="entry name" value="LexA"/>
</dbReference>
<dbReference type="AlphaFoldDB" id="A0A3B0YPU5"/>
<organism evidence="15">
    <name type="scientific">hydrothermal vent metagenome</name>
    <dbReference type="NCBI Taxonomy" id="652676"/>
    <lineage>
        <taxon>unclassified sequences</taxon>
        <taxon>metagenomes</taxon>
        <taxon>ecological metagenomes</taxon>
    </lineage>
</organism>
<dbReference type="GO" id="GO:0006281">
    <property type="term" value="P:DNA repair"/>
    <property type="evidence" value="ECO:0007669"/>
    <property type="project" value="UniProtKB-KW"/>
</dbReference>
<keyword evidence="7" id="KW-0068">Autocatalytic cleavage</keyword>
<keyword evidence="9" id="KW-0238">DNA-binding</keyword>
<proteinExistence type="inferred from homology"/>
<evidence type="ECO:0000256" key="8">
    <source>
        <dbReference type="ARBA" id="ARBA00023015"/>
    </source>
</evidence>
<dbReference type="Gene3D" id="1.10.10.10">
    <property type="entry name" value="Winged helix-like DNA-binding domain superfamily/Winged helix DNA-binding domain"/>
    <property type="match status" value="1"/>
</dbReference>
<evidence type="ECO:0000256" key="1">
    <source>
        <dbReference type="ARBA" id="ARBA00007484"/>
    </source>
</evidence>
<dbReference type="PANTHER" id="PTHR33516:SF2">
    <property type="entry name" value="LEXA REPRESSOR-RELATED"/>
    <property type="match status" value="1"/>
</dbReference>
<evidence type="ECO:0000259" key="14">
    <source>
        <dbReference type="Pfam" id="PF01726"/>
    </source>
</evidence>
<keyword evidence="8" id="KW-0805">Transcription regulation</keyword>
<evidence type="ECO:0000256" key="9">
    <source>
        <dbReference type="ARBA" id="ARBA00023125"/>
    </source>
</evidence>
<keyword evidence="15" id="KW-0645">Protease</keyword>
<dbReference type="GO" id="GO:0045892">
    <property type="term" value="P:negative regulation of DNA-templated transcription"/>
    <property type="evidence" value="ECO:0007669"/>
    <property type="project" value="InterPro"/>
</dbReference>
<dbReference type="Pfam" id="PF01726">
    <property type="entry name" value="LexA_DNA_bind"/>
    <property type="match status" value="1"/>
</dbReference>
<dbReference type="NCBIfam" id="TIGR00498">
    <property type="entry name" value="lexA"/>
    <property type="match status" value="1"/>
</dbReference>
<evidence type="ECO:0000256" key="7">
    <source>
        <dbReference type="ARBA" id="ARBA00022813"/>
    </source>
</evidence>
<evidence type="ECO:0000313" key="15">
    <source>
        <dbReference type="EMBL" id="VAW82905.1"/>
    </source>
</evidence>
<reference evidence="15" key="1">
    <citation type="submission" date="2018-06" db="EMBL/GenBank/DDBJ databases">
        <authorList>
            <person name="Zhirakovskaya E."/>
        </authorList>
    </citation>
    <scope>NUCLEOTIDE SEQUENCE</scope>
</reference>
<comment type="subunit">
    <text evidence="2">Homodimer.</text>
</comment>
<dbReference type="SUPFAM" id="SSF46785">
    <property type="entry name" value="Winged helix' DNA-binding domain"/>
    <property type="match status" value="1"/>
</dbReference>
<keyword evidence="5" id="KW-0227">DNA damage</keyword>
<comment type="similarity">
    <text evidence="1">Belongs to the peptidase S24 family.</text>
</comment>
<dbReference type="InterPro" id="IPR006197">
    <property type="entry name" value="Peptidase_S24_LexA"/>
</dbReference>
<keyword evidence="6 15" id="KW-0378">Hydrolase</keyword>
<evidence type="ECO:0000256" key="10">
    <source>
        <dbReference type="ARBA" id="ARBA00023163"/>
    </source>
</evidence>
<evidence type="ECO:0000256" key="5">
    <source>
        <dbReference type="ARBA" id="ARBA00022763"/>
    </source>
</evidence>
<dbReference type="InterPro" id="IPR036286">
    <property type="entry name" value="LexA/Signal_pep-like_sf"/>
</dbReference>
<keyword evidence="12" id="KW-0742">SOS response</keyword>
<evidence type="ECO:0000256" key="2">
    <source>
        <dbReference type="ARBA" id="ARBA00011738"/>
    </source>
</evidence>
<keyword evidence="4" id="KW-0235">DNA replication</keyword>
<dbReference type="InterPro" id="IPR039418">
    <property type="entry name" value="LexA-like"/>
</dbReference>
<feature type="domain" description="Peptidase S24/S26A/S26B/S26C" evidence="13">
    <location>
        <begin position="82"/>
        <end position="198"/>
    </location>
</feature>
<dbReference type="FunFam" id="2.10.109.10:FF:000001">
    <property type="entry name" value="LexA repressor"/>
    <property type="match status" value="1"/>
</dbReference>
<dbReference type="FunFam" id="1.10.10.10:FF:000009">
    <property type="entry name" value="LexA repressor"/>
    <property type="match status" value="1"/>
</dbReference>
<dbReference type="SUPFAM" id="SSF51306">
    <property type="entry name" value="LexA/Signal peptidase"/>
    <property type="match status" value="1"/>
</dbReference>
<dbReference type="InterPro" id="IPR015927">
    <property type="entry name" value="Peptidase_S24_S26A/B/C"/>
</dbReference>
<gene>
    <name evidence="15" type="ORF">MNBD_GAMMA12-1909</name>
</gene>
<dbReference type="GO" id="GO:0006508">
    <property type="term" value="P:proteolysis"/>
    <property type="evidence" value="ECO:0007669"/>
    <property type="project" value="UniProtKB-KW"/>
</dbReference>
<dbReference type="EC" id="3.4.21.88" evidence="15"/>
<dbReference type="HAMAP" id="MF_00015">
    <property type="entry name" value="LexA"/>
    <property type="match status" value="1"/>
</dbReference>
<dbReference type="GO" id="GO:0009432">
    <property type="term" value="P:SOS response"/>
    <property type="evidence" value="ECO:0007669"/>
    <property type="project" value="UniProtKB-KW"/>
</dbReference>
<dbReference type="PRINTS" id="PR00726">
    <property type="entry name" value="LEXASERPTASE"/>
</dbReference>
<evidence type="ECO:0000256" key="4">
    <source>
        <dbReference type="ARBA" id="ARBA00022705"/>
    </source>
</evidence>
<feature type="domain" description="LexA repressor DNA-binding" evidence="14">
    <location>
        <begin position="3"/>
        <end position="65"/>
    </location>
</feature>
<dbReference type="PANTHER" id="PTHR33516">
    <property type="entry name" value="LEXA REPRESSOR"/>
    <property type="match status" value="1"/>
</dbReference>
<accession>A0A3B0YPU5</accession>
<dbReference type="Pfam" id="PF00717">
    <property type="entry name" value="Peptidase_S24"/>
    <property type="match status" value="1"/>
</dbReference>
<dbReference type="InterPro" id="IPR036388">
    <property type="entry name" value="WH-like_DNA-bd_sf"/>
</dbReference>
<sequence length="204" mass="22861">MFILTHRQSEILDFIKDYLIESSMPPTIEEIREAMGVRSANGIRDHLRALEKKGAIELISGASRGIRLMENIDGQPEGYSLPIIGRVAAGSPILAEPNVEDRCRLETTLFTQKPDYLLRVVGTSMIDIGIIEGDLLAIHKTREARNGQIVIARIDDEVTVKRFKRKGSKAYLIAENPDFKPIELDLRRDPLTIEGVVVGMVREI</sequence>
<dbReference type="Gene3D" id="2.10.109.10">
    <property type="entry name" value="Umud Fragment, subunit A"/>
    <property type="match status" value="1"/>
</dbReference>
<dbReference type="InterPro" id="IPR036390">
    <property type="entry name" value="WH_DNA-bd_sf"/>
</dbReference>
<name>A0A3B0YPU5_9ZZZZ</name>
<dbReference type="GO" id="GO:0006260">
    <property type="term" value="P:DNA replication"/>
    <property type="evidence" value="ECO:0007669"/>
    <property type="project" value="UniProtKB-KW"/>
</dbReference>
<dbReference type="EMBL" id="UOFL01000256">
    <property type="protein sequence ID" value="VAW82905.1"/>
    <property type="molecule type" value="Genomic_DNA"/>
</dbReference>
<evidence type="ECO:0000256" key="11">
    <source>
        <dbReference type="ARBA" id="ARBA00023204"/>
    </source>
</evidence>
<keyword evidence="11" id="KW-0234">DNA repair</keyword>
<dbReference type="CDD" id="cd06529">
    <property type="entry name" value="S24_LexA-like"/>
    <property type="match status" value="1"/>
</dbReference>
<keyword evidence="3" id="KW-0678">Repressor</keyword>
<evidence type="ECO:0000256" key="12">
    <source>
        <dbReference type="ARBA" id="ARBA00023236"/>
    </source>
</evidence>
<dbReference type="GO" id="GO:0004252">
    <property type="term" value="F:serine-type endopeptidase activity"/>
    <property type="evidence" value="ECO:0007669"/>
    <property type="project" value="UniProtKB-EC"/>
</dbReference>
<evidence type="ECO:0000259" key="13">
    <source>
        <dbReference type="Pfam" id="PF00717"/>
    </source>
</evidence>
<evidence type="ECO:0000256" key="6">
    <source>
        <dbReference type="ARBA" id="ARBA00022801"/>
    </source>
</evidence>
<dbReference type="InterPro" id="IPR006199">
    <property type="entry name" value="LexA_DNA-bd_dom"/>
</dbReference>
<evidence type="ECO:0000256" key="3">
    <source>
        <dbReference type="ARBA" id="ARBA00022491"/>
    </source>
</evidence>
<dbReference type="GO" id="GO:0003677">
    <property type="term" value="F:DNA binding"/>
    <property type="evidence" value="ECO:0007669"/>
    <property type="project" value="UniProtKB-KW"/>
</dbReference>
<keyword evidence="10" id="KW-0804">Transcription</keyword>
<protein>
    <submittedName>
        <fullName evidence="15">SOS-response repressor and protease LexA</fullName>
        <ecNumber evidence="15">3.4.21.88</ecNumber>
    </submittedName>
</protein>